<feature type="compositionally biased region" description="Basic and acidic residues" evidence="1">
    <location>
        <begin position="80"/>
        <end position="91"/>
    </location>
</feature>
<dbReference type="Proteomes" id="UP000015102">
    <property type="component" value="Unassembled WGS sequence"/>
</dbReference>
<organism evidence="2 3">
    <name type="scientific">Megaselia scalaris</name>
    <name type="common">Humpbacked fly</name>
    <name type="synonym">Phora scalaris</name>
    <dbReference type="NCBI Taxonomy" id="36166"/>
    <lineage>
        <taxon>Eukaryota</taxon>
        <taxon>Metazoa</taxon>
        <taxon>Ecdysozoa</taxon>
        <taxon>Arthropoda</taxon>
        <taxon>Hexapoda</taxon>
        <taxon>Insecta</taxon>
        <taxon>Pterygota</taxon>
        <taxon>Neoptera</taxon>
        <taxon>Endopterygota</taxon>
        <taxon>Diptera</taxon>
        <taxon>Brachycera</taxon>
        <taxon>Muscomorpha</taxon>
        <taxon>Platypezoidea</taxon>
        <taxon>Phoridae</taxon>
        <taxon>Megaseliini</taxon>
        <taxon>Megaselia</taxon>
    </lineage>
</organism>
<dbReference type="HOGENOM" id="CLU_1770194_0_0_1"/>
<keyword evidence="3" id="KW-1185">Reference proteome</keyword>
<evidence type="ECO:0000256" key="1">
    <source>
        <dbReference type="SAM" id="MobiDB-lite"/>
    </source>
</evidence>
<evidence type="ECO:0000313" key="3">
    <source>
        <dbReference type="Proteomes" id="UP000015102"/>
    </source>
</evidence>
<reference evidence="3" key="1">
    <citation type="submission" date="2013-02" db="EMBL/GenBank/DDBJ databases">
        <authorList>
            <person name="Hughes D."/>
        </authorList>
    </citation>
    <scope>NUCLEOTIDE SEQUENCE</scope>
    <source>
        <strain>Durham</strain>
        <strain evidence="3">NC isolate 2 -- Noor lab</strain>
    </source>
</reference>
<name>T1GDK6_MEGSC</name>
<accession>T1GDK6</accession>
<protein>
    <submittedName>
        <fullName evidence="2">Uncharacterized protein</fullName>
    </submittedName>
</protein>
<reference evidence="2" key="2">
    <citation type="submission" date="2015-06" db="UniProtKB">
        <authorList>
            <consortium name="EnsemblMetazoa"/>
        </authorList>
    </citation>
    <scope>IDENTIFICATION</scope>
</reference>
<sequence length="147" mass="16677">MFKIPFYSTVALTYDLATAEKRPTVPTTPRQLKYRRTQLTRAPTFSPMPGHSKQDNKTAKEPVYPVVNRLQQGRTGAADYRNKETTPKRQPCEGFQGIPIDKGNRSTNSQLIKGLQPRPSPRRVNKTRKEPVYPVLRPTAGRDRSAN</sequence>
<dbReference type="EMBL" id="CAQQ02195949">
    <property type="status" value="NOT_ANNOTATED_CDS"/>
    <property type="molecule type" value="Genomic_DNA"/>
</dbReference>
<dbReference type="EnsemblMetazoa" id="MESCA001395-RA">
    <property type="protein sequence ID" value="MESCA001395-PA"/>
    <property type="gene ID" value="MESCA001395"/>
</dbReference>
<evidence type="ECO:0000313" key="2">
    <source>
        <dbReference type="EnsemblMetazoa" id="MESCA001395-PA"/>
    </source>
</evidence>
<feature type="region of interest" description="Disordered" evidence="1">
    <location>
        <begin position="23"/>
        <end position="147"/>
    </location>
</feature>
<proteinExistence type="predicted"/>
<dbReference type="AlphaFoldDB" id="T1GDK6"/>